<dbReference type="EMBL" id="DWVY01000056">
    <property type="protein sequence ID" value="HJC75496.1"/>
    <property type="molecule type" value="Genomic_DNA"/>
</dbReference>
<evidence type="ECO:0000256" key="9">
    <source>
        <dbReference type="PIRSR" id="PIRSR005096-1"/>
    </source>
</evidence>
<protein>
    <recommendedName>
        <fullName evidence="5 8">Aldose 1-epimerase</fullName>
        <ecNumber evidence="4 8">5.1.3.3</ecNumber>
    </recommendedName>
</protein>
<comment type="similarity">
    <text evidence="3 8">Belongs to the aldose epimerase family.</text>
</comment>
<evidence type="ECO:0000256" key="1">
    <source>
        <dbReference type="ARBA" id="ARBA00001614"/>
    </source>
</evidence>
<dbReference type="CDD" id="cd09019">
    <property type="entry name" value="galactose_mutarotase_like"/>
    <property type="match status" value="1"/>
</dbReference>
<dbReference type="EC" id="5.1.3.3" evidence="4 8"/>
<dbReference type="PIRSF" id="PIRSF005096">
    <property type="entry name" value="GALM"/>
    <property type="match status" value="1"/>
</dbReference>
<comment type="pathway">
    <text evidence="2 8">Carbohydrate metabolism; hexose metabolism.</text>
</comment>
<dbReference type="Gene3D" id="2.70.98.10">
    <property type="match status" value="1"/>
</dbReference>
<comment type="catalytic activity">
    <reaction evidence="1 8">
        <text>alpha-D-glucose = beta-D-glucose</text>
        <dbReference type="Rhea" id="RHEA:10264"/>
        <dbReference type="ChEBI" id="CHEBI:15903"/>
        <dbReference type="ChEBI" id="CHEBI:17925"/>
        <dbReference type="EC" id="5.1.3.3"/>
    </reaction>
</comment>
<dbReference type="InterPro" id="IPR011013">
    <property type="entry name" value="Gal_mutarotase_sf_dom"/>
</dbReference>
<reference evidence="12" key="1">
    <citation type="journal article" date="2021" name="PeerJ">
        <title>Extensive microbial diversity within the chicken gut microbiome revealed by metagenomics and culture.</title>
        <authorList>
            <person name="Gilroy R."/>
            <person name="Ravi A."/>
            <person name="Getino M."/>
            <person name="Pursley I."/>
            <person name="Horton D.L."/>
            <person name="Alikhan N.F."/>
            <person name="Baker D."/>
            <person name="Gharbi K."/>
            <person name="Hall N."/>
            <person name="Watson M."/>
            <person name="Adriaenssens E.M."/>
            <person name="Foster-Nyarko E."/>
            <person name="Jarju S."/>
            <person name="Secka A."/>
            <person name="Antonio M."/>
            <person name="Oren A."/>
            <person name="Chaudhuri R.R."/>
            <person name="La Ragione R."/>
            <person name="Hildebrand F."/>
            <person name="Pallen M.J."/>
        </authorList>
    </citation>
    <scope>NUCLEOTIDE SEQUENCE</scope>
    <source>
        <strain evidence="12">CHK196-7946</strain>
    </source>
</reference>
<accession>A0A9D2QAG9</accession>
<dbReference type="InterPro" id="IPR014718">
    <property type="entry name" value="GH-type_carb-bd"/>
</dbReference>
<dbReference type="InterPro" id="IPR047215">
    <property type="entry name" value="Galactose_mutarotase-like"/>
</dbReference>
<dbReference type="GO" id="GO:0006006">
    <property type="term" value="P:glucose metabolic process"/>
    <property type="evidence" value="ECO:0007669"/>
    <property type="project" value="TreeGrafter"/>
</dbReference>
<name>A0A9D2QAG9_9FIRM</name>
<organism evidence="12 13">
    <name type="scientific">Candidatus Mediterraneibacter faecavium</name>
    <dbReference type="NCBI Taxonomy" id="2838668"/>
    <lineage>
        <taxon>Bacteria</taxon>
        <taxon>Bacillati</taxon>
        <taxon>Bacillota</taxon>
        <taxon>Clostridia</taxon>
        <taxon>Lachnospirales</taxon>
        <taxon>Lachnospiraceae</taxon>
        <taxon>Mediterraneibacter</taxon>
    </lineage>
</organism>
<evidence type="ECO:0000256" key="7">
    <source>
        <dbReference type="ARBA" id="ARBA00023277"/>
    </source>
</evidence>
<dbReference type="PROSITE" id="PS00545">
    <property type="entry name" value="ALDOSE_1_EPIMERASE"/>
    <property type="match status" value="1"/>
</dbReference>
<dbReference type="Pfam" id="PF01263">
    <property type="entry name" value="Aldose_epim"/>
    <property type="match status" value="1"/>
</dbReference>
<keyword evidence="6 8" id="KW-0413">Isomerase</keyword>
<feature type="active site" description="Proton donor" evidence="9">
    <location>
        <position position="179"/>
    </location>
</feature>
<evidence type="ECO:0000256" key="10">
    <source>
        <dbReference type="PIRSR" id="PIRSR005096-2"/>
    </source>
</evidence>
<evidence type="ECO:0000256" key="2">
    <source>
        <dbReference type="ARBA" id="ARBA00005028"/>
    </source>
</evidence>
<evidence type="ECO:0000313" key="13">
    <source>
        <dbReference type="Proteomes" id="UP000823902"/>
    </source>
</evidence>
<evidence type="ECO:0000313" key="12">
    <source>
        <dbReference type="EMBL" id="HJC75496.1"/>
    </source>
</evidence>
<dbReference type="NCBIfam" id="NF008277">
    <property type="entry name" value="PRK11055.1"/>
    <property type="match status" value="1"/>
</dbReference>
<dbReference type="GO" id="GO:0004034">
    <property type="term" value="F:aldose 1-epimerase activity"/>
    <property type="evidence" value="ECO:0007669"/>
    <property type="project" value="UniProtKB-EC"/>
</dbReference>
<feature type="binding site" evidence="11">
    <location>
        <begin position="179"/>
        <end position="181"/>
    </location>
    <ligand>
        <name>beta-D-galactose</name>
        <dbReference type="ChEBI" id="CHEBI:27667"/>
    </ligand>
</feature>
<evidence type="ECO:0000256" key="4">
    <source>
        <dbReference type="ARBA" id="ARBA00013185"/>
    </source>
</evidence>
<dbReference type="AlphaFoldDB" id="A0A9D2QAG9"/>
<dbReference type="SUPFAM" id="SSF74650">
    <property type="entry name" value="Galactose mutarotase-like"/>
    <property type="match status" value="1"/>
</dbReference>
<dbReference type="PANTHER" id="PTHR10091">
    <property type="entry name" value="ALDOSE-1-EPIMERASE"/>
    <property type="match status" value="1"/>
</dbReference>
<evidence type="ECO:0000256" key="5">
    <source>
        <dbReference type="ARBA" id="ARBA00014165"/>
    </source>
</evidence>
<evidence type="ECO:0000256" key="3">
    <source>
        <dbReference type="ARBA" id="ARBA00006206"/>
    </source>
</evidence>
<feature type="active site" description="Proton acceptor" evidence="9">
    <location>
        <position position="314"/>
    </location>
</feature>
<evidence type="ECO:0000256" key="6">
    <source>
        <dbReference type="ARBA" id="ARBA00023235"/>
    </source>
</evidence>
<reference evidence="12" key="2">
    <citation type="submission" date="2021-04" db="EMBL/GenBank/DDBJ databases">
        <authorList>
            <person name="Gilroy R."/>
        </authorList>
    </citation>
    <scope>NUCLEOTIDE SEQUENCE</scope>
    <source>
        <strain evidence="12">CHK196-7946</strain>
    </source>
</reference>
<dbReference type="Proteomes" id="UP000823902">
    <property type="component" value="Unassembled WGS sequence"/>
</dbReference>
<feature type="binding site" evidence="10">
    <location>
        <position position="251"/>
    </location>
    <ligand>
        <name>beta-D-galactose</name>
        <dbReference type="ChEBI" id="CHEBI:27667"/>
    </ligand>
</feature>
<evidence type="ECO:0000256" key="8">
    <source>
        <dbReference type="PIRNR" id="PIRNR005096"/>
    </source>
</evidence>
<dbReference type="GO" id="GO:0030246">
    <property type="term" value="F:carbohydrate binding"/>
    <property type="evidence" value="ECO:0007669"/>
    <property type="project" value="InterPro"/>
</dbReference>
<keyword evidence="7 8" id="KW-0119">Carbohydrate metabolism</keyword>
<sequence length="349" mass="38770">MTDHKVTGFGKTKGGKDAHLYLLENKNGLKAYVSDFGASLVRLFVPDKDGAMLDVVHGYDDASGYERGDGGIGATVGRSANRIGGAQIEINGVTYELEKNDNGRNNLHSGCDYYQKRIWKVEDQSENKITFLLHSPDGDQGYPGALDMHVTYLLDDENALNIHYEAVPDKDTVINMTNHSYFNLNGHNSGTVLEHKVMLDADFFTPADAQSIPTGEIRSVEGTPMDFRKGKVLGEEIDADYEPLRFGGGYDHNWVLKNEGRFAKVAEVTSDKSGIRMEVYTDLPGVQMYTANFLDNEPGKDGASYAKRSAVCLETQYFPDAVHHENFPSPVCRKGQKYDTRTAYHFLTK</sequence>
<gene>
    <name evidence="12" type="ORF">H9697_11245</name>
</gene>
<dbReference type="InterPro" id="IPR015443">
    <property type="entry name" value="Aldose_1-epimerase"/>
</dbReference>
<dbReference type="InterPro" id="IPR018052">
    <property type="entry name" value="Ald1_epimerase_CS"/>
</dbReference>
<dbReference type="GO" id="GO:0033499">
    <property type="term" value="P:galactose catabolic process via UDP-galactose, Leloir pathway"/>
    <property type="evidence" value="ECO:0007669"/>
    <property type="project" value="TreeGrafter"/>
</dbReference>
<comment type="caution">
    <text evidence="12">The sequence shown here is derived from an EMBL/GenBank/DDBJ whole genome shotgun (WGS) entry which is preliminary data.</text>
</comment>
<dbReference type="InterPro" id="IPR008183">
    <property type="entry name" value="Aldose_1/G6P_1-epimerase"/>
</dbReference>
<proteinExistence type="inferred from homology"/>
<feature type="binding site" evidence="11">
    <location>
        <begin position="81"/>
        <end position="82"/>
    </location>
    <ligand>
        <name>beta-D-galactose</name>
        <dbReference type="ChEBI" id="CHEBI:27667"/>
    </ligand>
</feature>
<dbReference type="PANTHER" id="PTHR10091:SF0">
    <property type="entry name" value="GALACTOSE MUTAROTASE"/>
    <property type="match status" value="1"/>
</dbReference>
<evidence type="ECO:0000256" key="11">
    <source>
        <dbReference type="PIRSR" id="PIRSR005096-3"/>
    </source>
</evidence>